<evidence type="ECO:0000313" key="1">
    <source>
        <dbReference type="EMBL" id="GIY84004.1"/>
    </source>
</evidence>
<keyword evidence="2" id="KW-1185">Reference proteome</keyword>
<dbReference type="EMBL" id="BPLQ01014877">
    <property type="protein sequence ID" value="GIY84004.1"/>
    <property type="molecule type" value="Genomic_DNA"/>
</dbReference>
<reference evidence="1 2" key="1">
    <citation type="submission" date="2021-06" db="EMBL/GenBank/DDBJ databases">
        <title>Caerostris darwini draft genome.</title>
        <authorList>
            <person name="Kono N."/>
            <person name="Arakawa K."/>
        </authorList>
    </citation>
    <scope>NUCLEOTIDE SEQUENCE [LARGE SCALE GENOMIC DNA]</scope>
</reference>
<gene>
    <name evidence="1" type="ORF">CDAR_556701</name>
</gene>
<comment type="caution">
    <text evidence="1">The sequence shown here is derived from an EMBL/GenBank/DDBJ whole genome shotgun (WGS) entry which is preliminary data.</text>
</comment>
<dbReference type="AlphaFoldDB" id="A0AAV4WQM7"/>
<organism evidence="1 2">
    <name type="scientific">Caerostris darwini</name>
    <dbReference type="NCBI Taxonomy" id="1538125"/>
    <lineage>
        <taxon>Eukaryota</taxon>
        <taxon>Metazoa</taxon>
        <taxon>Ecdysozoa</taxon>
        <taxon>Arthropoda</taxon>
        <taxon>Chelicerata</taxon>
        <taxon>Arachnida</taxon>
        <taxon>Araneae</taxon>
        <taxon>Araneomorphae</taxon>
        <taxon>Entelegynae</taxon>
        <taxon>Araneoidea</taxon>
        <taxon>Araneidae</taxon>
        <taxon>Caerostris</taxon>
    </lineage>
</organism>
<name>A0AAV4WQM7_9ARAC</name>
<protein>
    <submittedName>
        <fullName evidence="1">Uncharacterized protein</fullName>
    </submittedName>
</protein>
<accession>A0AAV4WQM7</accession>
<sequence length="148" mass="16596">MPPKRRTILPLVSASYIAKFETTDDAEELRSEELLIVPLLGPKLDGGLRGTNDSALGFRILDCLVRNSTDDYEELLIVPWVSASYIALLGSKLDGGLRGTNDSALGFRILDCLVRNSTDDYEELLIVPWVSASYIAWFETRRRTPKNY</sequence>
<evidence type="ECO:0000313" key="2">
    <source>
        <dbReference type="Proteomes" id="UP001054837"/>
    </source>
</evidence>
<dbReference type="Proteomes" id="UP001054837">
    <property type="component" value="Unassembled WGS sequence"/>
</dbReference>
<proteinExistence type="predicted"/>